<name>A0A0F9CU49_9ZZZZ</name>
<gene>
    <name evidence="1" type="ORF">LCGC14_2360030</name>
</gene>
<dbReference type="SUPFAM" id="SSF49899">
    <property type="entry name" value="Concanavalin A-like lectins/glucanases"/>
    <property type="match status" value="1"/>
</dbReference>
<dbReference type="EMBL" id="LAZR01034546">
    <property type="protein sequence ID" value="KKL45001.1"/>
    <property type="molecule type" value="Genomic_DNA"/>
</dbReference>
<comment type="caution">
    <text evidence="1">The sequence shown here is derived from an EMBL/GenBank/DDBJ whole genome shotgun (WGS) entry which is preliminary data.</text>
</comment>
<organism evidence="1">
    <name type="scientific">marine sediment metagenome</name>
    <dbReference type="NCBI Taxonomy" id="412755"/>
    <lineage>
        <taxon>unclassified sequences</taxon>
        <taxon>metagenomes</taxon>
        <taxon>ecological metagenomes</taxon>
    </lineage>
</organism>
<dbReference type="Pfam" id="PF13385">
    <property type="entry name" value="Laminin_G_3"/>
    <property type="match status" value="1"/>
</dbReference>
<reference evidence="1" key="1">
    <citation type="journal article" date="2015" name="Nature">
        <title>Complex archaea that bridge the gap between prokaryotes and eukaryotes.</title>
        <authorList>
            <person name="Spang A."/>
            <person name="Saw J.H."/>
            <person name="Jorgensen S.L."/>
            <person name="Zaremba-Niedzwiedzka K."/>
            <person name="Martijn J."/>
            <person name="Lind A.E."/>
            <person name="van Eijk R."/>
            <person name="Schleper C."/>
            <person name="Guy L."/>
            <person name="Ettema T.J."/>
        </authorList>
    </citation>
    <scope>NUCLEOTIDE SEQUENCE</scope>
</reference>
<dbReference type="InterPro" id="IPR013320">
    <property type="entry name" value="ConA-like_dom_sf"/>
</dbReference>
<dbReference type="AlphaFoldDB" id="A0A0F9CU49"/>
<dbReference type="Gene3D" id="2.60.120.200">
    <property type="match status" value="1"/>
</dbReference>
<evidence type="ECO:0000313" key="1">
    <source>
        <dbReference type="EMBL" id="KKL45001.1"/>
    </source>
</evidence>
<proteinExistence type="predicted"/>
<protein>
    <recommendedName>
        <fullName evidence="2">LamG-like jellyroll fold domain-containing protein</fullName>
    </recommendedName>
</protein>
<accession>A0A0F9CU49</accession>
<sequence>MYNILHRHQKPWPSEFIDHSHPLAKGLVGAWLMNVGAGNKVYDSSININDGTFINNPTWIPEGVLFDGSMEHIAACNGSVIEQQGTIAFSYCQTVIPASFYYWFTLDDDFNEFSMLMAINDTNLDFNINGNAGRMASPGTKLTDGKLHHIVLTWDVSTNFREYWVDGLFFFAPGTALTWDSVGMAAHTLRIGGRQTGADRYAGGYMGYFYLYNKSLTPTEIKSLYIDPYQMWPDPMLWMAGAAVAPVGNAPGVLYGPLVGSLGGPV</sequence>
<evidence type="ECO:0008006" key="2">
    <source>
        <dbReference type="Google" id="ProtNLM"/>
    </source>
</evidence>